<keyword evidence="7" id="KW-1185">Reference proteome</keyword>
<dbReference type="OrthoDB" id="9802448at2"/>
<keyword evidence="4" id="KW-0472">Membrane</keyword>
<feature type="domain" description="DNA mismatch repair proteins mutS family" evidence="5">
    <location>
        <begin position="322"/>
        <end position="507"/>
    </location>
</feature>
<dbReference type="RefSeq" id="WP_044039478.1">
    <property type="nucleotide sequence ID" value="NZ_HG917868.1"/>
</dbReference>
<sequence length="508" mass="57896">MDEYTKALLELEELHERKSIFTSYFLKMSKKESSIDEGTFKDLMMDNVYLKLFCPYLRTSLGEQILYSNIRNPLTNKEDLEKRRNKISKLKSSNMKNRFTKILDNIGTIGYYNFTDIVFNKPKRSTTVSIMSKISLICTILAVALYFVNPFLLFLIAFSVISYPIFSGKFFDDNTDNIVLIKYLAKVISGAEDLANVNAPEFADDIKRIQEIHKKFSLIPFLSKWLGTPNKQSAIVITLDTLFGTRYFAYNIIANILERNNKELIELVEIIGELDSNLAIYEIEENNYVCSPTFTDNKIFSCEDLYNPLIENCVSNSLTIKDHGLILTGSNMAGKSTFLRSIGINVILSQTVGIAFAKKYEAPILNILTSISRNDNMLAGKSYYLEEAQAVQTIVQNCNNELPILCIIDEIFKGTNPTERVAAAASICNYLSKSNCIPIVATHDMELTSMVKNYSFYYFSETINKDKSMTFDYKLKKGLCPSSNAVKILEILNYPKEIIDDTYKRLKR</sequence>
<keyword evidence="2" id="KW-0067">ATP-binding</keyword>
<evidence type="ECO:0000313" key="7">
    <source>
        <dbReference type="Proteomes" id="UP000019426"/>
    </source>
</evidence>
<dbReference type="InterPro" id="IPR045076">
    <property type="entry name" value="MutS"/>
</dbReference>
<accession>W6SJ25</accession>
<proteinExistence type="predicted"/>
<dbReference type="GO" id="GO:0006298">
    <property type="term" value="P:mismatch repair"/>
    <property type="evidence" value="ECO:0007669"/>
    <property type="project" value="InterPro"/>
</dbReference>
<gene>
    <name evidence="6" type="ORF">CM240_2561</name>
</gene>
<keyword evidence="1" id="KW-0547">Nucleotide-binding</keyword>
<dbReference type="Gene3D" id="3.40.50.300">
    <property type="entry name" value="P-loop containing nucleotide triphosphate hydrolases"/>
    <property type="match status" value="1"/>
</dbReference>
<evidence type="ECO:0000256" key="2">
    <source>
        <dbReference type="ARBA" id="ARBA00022840"/>
    </source>
</evidence>
<dbReference type="PANTHER" id="PTHR11361:SF152">
    <property type="entry name" value="DNA MISMATCH REPAIR PROTEIN"/>
    <property type="match status" value="1"/>
</dbReference>
<dbReference type="GO" id="GO:0005524">
    <property type="term" value="F:ATP binding"/>
    <property type="evidence" value="ECO:0007669"/>
    <property type="project" value="UniProtKB-KW"/>
</dbReference>
<keyword evidence="4" id="KW-0812">Transmembrane</keyword>
<dbReference type="Proteomes" id="UP000019426">
    <property type="component" value="Chromosome M2/40_rep1"/>
</dbReference>
<feature type="transmembrane region" description="Helical" evidence="4">
    <location>
        <begin position="134"/>
        <end position="161"/>
    </location>
</feature>
<dbReference type="eggNOG" id="COG0249">
    <property type="taxonomic scope" value="Bacteria"/>
</dbReference>
<dbReference type="AlphaFoldDB" id="W6SJ25"/>
<dbReference type="EMBL" id="HG917868">
    <property type="protein sequence ID" value="CDM69685.1"/>
    <property type="molecule type" value="Genomic_DNA"/>
</dbReference>
<dbReference type="GO" id="GO:0030983">
    <property type="term" value="F:mismatched DNA binding"/>
    <property type="evidence" value="ECO:0007669"/>
    <property type="project" value="InterPro"/>
</dbReference>
<name>W6SJ25_9CLOT</name>
<evidence type="ECO:0000313" key="6">
    <source>
        <dbReference type="EMBL" id="CDM69685.1"/>
    </source>
</evidence>
<keyword evidence="3" id="KW-0238">DNA-binding</keyword>
<dbReference type="SUPFAM" id="SSF52540">
    <property type="entry name" value="P-loop containing nucleoside triphosphate hydrolases"/>
    <property type="match status" value="1"/>
</dbReference>
<dbReference type="GO" id="GO:0140664">
    <property type="term" value="F:ATP-dependent DNA damage sensor activity"/>
    <property type="evidence" value="ECO:0007669"/>
    <property type="project" value="InterPro"/>
</dbReference>
<dbReference type="GO" id="GO:0005829">
    <property type="term" value="C:cytosol"/>
    <property type="evidence" value="ECO:0007669"/>
    <property type="project" value="TreeGrafter"/>
</dbReference>
<reference evidence="6 7" key="1">
    <citation type="submission" date="2013-11" db="EMBL/GenBank/DDBJ databases">
        <title>Complete genome sequence of Clostridum sp. M2/40.</title>
        <authorList>
            <person name="Wibberg D."/>
            <person name="Puehler A."/>
            <person name="Schlueter A."/>
        </authorList>
    </citation>
    <scope>NUCLEOTIDE SEQUENCE [LARGE SCALE GENOMIC DNA]</scope>
    <source>
        <strain evidence="7">M2/40</strain>
    </source>
</reference>
<dbReference type="InterPro" id="IPR000432">
    <property type="entry name" value="DNA_mismatch_repair_MutS_C"/>
</dbReference>
<evidence type="ECO:0000256" key="4">
    <source>
        <dbReference type="SAM" id="Phobius"/>
    </source>
</evidence>
<evidence type="ECO:0000256" key="1">
    <source>
        <dbReference type="ARBA" id="ARBA00022741"/>
    </source>
</evidence>
<dbReference type="STRING" id="1216932.CM240_2561"/>
<dbReference type="InterPro" id="IPR027417">
    <property type="entry name" value="P-loop_NTPase"/>
</dbReference>
<protein>
    <submittedName>
        <fullName evidence="6">MutS domain protein</fullName>
    </submittedName>
</protein>
<dbReference type="KEGG" id="clt:CM240_2561"/>
<evidence type="ECO:0000256" key="3">
    <source>
        <dbReference type="ARBA" id="ARBA00023125"/>
    </source>
</evidence>
<dbReference type="HOGENOM" id="CLU_030717_1_0_9"/>
<organism evidence="6 7">
    <name type="scientific">Clostridium bornimense</name>
    <dbReference type="NCBI Taxonomy" id="1216932"/>
    <lineage>
        <taxon>Bacteria</taxon>
        <taxon>Bacillati</taxon>
        <taxon>Bacillota</taxon>
        <taxon>Clostridia</taxon>
        <taxon>Eubacteriales</taxon>
        <taxon>Clostridiaceae</taxon>
        <taxon>Clostridium</taxon>
    </lineage>
</organism>
<dbReference type="PANTHER" id="PTHR11361">
    <property type="entry name" value="DNA MISMATCH REPAIR PROTEIN MUTS FAMILY MEMBER"/>
    <property type="match status" value="1"/>
</dbReference>
<dbReference type="Pfam" id="PF00488">
    <property type="entry name" value="MutS_V"/>
    <property type="match status" value="1"/>
</dbReference>
<keyword evidence="4" id="KW-1133">Transmembrane helix</keyword>
<evidence type="ECO:0000259" key="5">
    <source>
        <dbReference type="SMART" id="SM00534"/>
    </source>
</evidence>
<dbReference type="SMART" id="SM00534">
    <property type="entry name" value="MUTSac"/>
    <property type="match status" value="1"/>
</dbReference>
<dbReference type="PATRIC" id="fig|1216932.3.peg.2528"/>